<dbReference type="AlphaFoldDB" id="L8PLP7"/>
<gene>
    <name evidence="1" type="ORF">STVIR_2799</name>
</gene>
<dbReference type="Proteomes" id="UP000011205">
    <property type="component" value="Unassembled WGS sequence"/>
</dbReference>
<protein>
    <submittedName>
        <fullName evidence="1">Uncharacterized protein</fullName>
    </submittedName>
</protein>
<dbReference type="PATRIC" id="fig|1160705.3.peg.2772"/>
<reference evidence="1 2" key="1">
    <citation type="journal article" date="2013" name="Genome Announc.">
        <title>Draft Genome Sequence of Streptomyces viridochromogenes Strain Tu57, Producer of Avilamycin.</title>
        <authorList>
            <person name="Gruning B.A."/>
            <person name="Erxleben A."/>
            <person name="Hahnlein A."/>
            <person name="Gunther S."/>
        </authorList>
    </citation>
    <scope>NUCLEOTIDE SEQUENCE [LARGE SCALE GENOMIC DNA]</scope>
    <source>
        <strain evidence="1 2">Tue57</strain>
    </source>
</reference>
<organism evidence="1 2">
    <name type="scientific">Streptomyces viridochromogenes Tue57</name>
    <dbReference type="NCBI Taxonomy" id="1160705"/>
    <lineage>
        <taxon>Bacteria</taxon>
        <taxon>Bacillati</taxon>
        <taxon>Actinomycetota</taxon>
        <taxon>Actinomycetes</taxon>
        <taxon>Kitasatosporales</taxon>
        <taxon>Streptomycetaceae</taxon>
        <taxon>Streptomyces</taxon>
    </lineage>
</organism>
<sequence>MRDEDPGSAGCHGCGSFACWSCRVVVAVPLTVPVIRIARSGGLQASPYGSGTPW</sequence>
<comment type="caution">
    <text evidence="1">The sequence shown here is derived from an EMBL/GenBank/DDBJ whole genome shotgun (WGS) entry which is preliminary data.</text>
</comment>
<dbReference type="EMBL" id="AMLP01000090">
    <property type="protein sequence ID" value="ELS56282.1"/>
    <property type="molecule type" value="Genomic_DNA"/>
</dbReference>
<accession>L8PLP7</accession>
<evidence type="ECO:0000313" key="1">
    <source>
        <dbReference type="EMBL" id="ELS56282.1"/>
    </source>
</evidence>
<evidence type="ECO:0000313" key="2">
    <source>
        <dbReference type="Proteomes" id="UP000011205"/>
    </source>
</evidence>
<proteinExistence type="predicted"/>
<dbReference type="PROSITE" id="PS51257">
    <property type="entry name" value="PROKAR_LIPOPROTEIN"/>
    <property type="match status" value="1"/>
</dbReference>
<name>L8PLP7_STRVR</name>